<dbReference type="EMBL" id="CP061800">
    <property type="protein sequence ID" value="QTA87984.1"/>
    <property type="molecule type" value="Genomic_DNA"/>
</dbReference>
<sequence>MYEKKFGEIYDEVVGKLWNCYNAPNRSSFSQRVRRFAEWAKKVSVPSAIAEKIAKMRKNIADFAAAYDFPGAHRTSNMPERLMRRTDRHLFNTQYFHGVISSSELGIRGWSLILNFAPSNPYTVKKYDGLQSPAERLNGFRYHDNWLHNLLISASLGGFRGPPLNPL</sequence>
<protein>
    <submittedName>
        <fullName evidence="1">Uncharacterized protein</fullName>
    </submittedName>
</protein>
<proteinExistence type="predicted"/>
<name>A0A975BMZ5_9BACT</name>
<organism evidence="1 2">
    <name type="scientific">Desulfonema magnum</name>
    <dbReference type="NCBI Taxonomy" id="45655"/>
    <lineage>
        <taxon>Bacteria</taxon>
        <taxon>Pseudomonadati</taxon>
        <taxon>Thermodesulfobacteriota</taxon>
        <taxon>Desulfobacteria</taxon>
        <taxon>Desulfobacterales</taxon>
        <taxon>Desulfococcaceae</taxon>
        <taxon>Desulfonema</taxon>
    </lineage>
</organism>
<evidence type="ECO:0000313" key="1">
    <source>
        <dbReference type="EMBL" id="QTA87984.1"/>
    </source>
</evidence>
<dbReference type="KEGG" id="dmm:dnm_040240"/>
<accession>A0A975BMZ5</accession>
<keyword evidence="2" id="KW-1185">Reference proteome</keyword>
<dbReference type="AlphaFoldDB" id="A0A975BMZ5"/>
<dbReference type="Proteomes" id="UP000663722">
    <property type="component" value="Chromosome"/>
</dbReference>
<reference evidence="1" key="1">
    <citation type="journal article" date="2021" name="Microb. Physiol.">
        <title>Proteogenomic Insights into the Physiology of Marine, Sulfate-Reducing, Filamentous Desulfonema limicola and Desulfonema magnum.</title>
        <authorList>
            <person name="Schnaars V."/>
            <person name="Wohlbrand L."/>
            <person name="Scheve S."/>
            <person name="Hinrichs C."/>
            <person name="Reinhardt R."/>
            <person name="Rabus R."/>
        </authorList>
    </citation>
    <scope>NUCLEOTIDE SEQUENCE</scope>
    <source>
        <strain evidence="1">4be13</strain>
    </source>
</reference>
<evidence type="ECO:0000313" key="2">
    <source>
        <dbReference type="Proteomes" id="UP000663722"/>
    </source>
</evidence>
<gene>
    <name evidence="1" type="ORF">dnm_040240</name>
</gene>